<dbReference type="Proteomes" id="UP000188268">
    <property type="component" value="Unassembled WGS sequence"/>
</dbReference>
<reference evidence="2 3" key="1">
    <citation type="submission" date="2013-09" db="EMBL/GenBank/DDBJ databases">
        <title>Corchorus capsularis genome sequencing.</title>
        <authorList>
            <person name="Alam M."/>
            <person name="Haque M.S."/>
            <person name="Islam M.S."/>
            <person name="Emdad E.M."/>
            <person name="Islam M.M."/>
            <person name="Ahmed B."/>
            <person name="Halim A."/>
            <person name="Hossen Q.M.M."/>
            <person name="Hossain M.Z."/>
            <person name="Ahmed R."/>
            <person name="Khan M.M."/>
            <person name="Islam R."/>
            <person name="Rashid M.M."/>
            <person name="Khan S.A."/>
            <person name="Rahman M.S."/>
            <person name="Alam M."/>
        </authorList>
    </citation>
    <scope>NUCLEOTIDE SEQUENCE [LARGE SCALE GENOMIC DNA]</scope>
    <source>
        <strain evidence="3">cv. CVL-1</strain>
        <tissue evidence="2">Whole seedling</tissue>
    </source>
</reference>
<gene>
    <name evidence="2" type="ORF">CCACVL1_03043</name>
</gene>
<sequence length="23" mass="2597">MTTDITARQPLKTASHRPTDIDQ</sequence>
<organism evidence="2 3">
    <name type="scientific">Corchorus capsularis</name>
    <name type="common">Jute</name>
    <dbReference type="NCBI Taxonomy" id="210143"/>
    <lineage>
        <taxon>Eukaryota</taxon>
        <taxon>Viridiplantae</taxon>
        <taxon>Streptophyta</taxon>
        <taxon>Embryophyta</taxon>
        <taxon>Tracheophyta</taxon>
        <taxon>Spermatophyta</taxon>
        <taxon>Magnoliopsida</taxon>
        <taxon>eudicotyledons</taxon>
        <taxon>Gunneridae</taxon>
        <taxon>Pentapetalae</taxon>
        <taxon>rosids</taxon>
        <taxon>malvids</taxon>
        <taxon>Malvales</taxon>
        <taxon>Malvaceae</taxon>
        <taxon>Grewioideae</taxon>
        <taxon>Apeibeae</taxon>
        <taxon>Corchorus</taxon>
    </lineage>
</organism>
<comment type="caution">
    <text evidence="2">The sequence shown here is derived from an EMBL/GenBank/DDBJ whole genome shotgun (WGS) entry which is preliminary data.</text>
</comment>
<evidence type="ECO:0000313" key="3">
    <source>
        <dbReference type="Proteomes" id="UP000188268"/>
    </source>
</evidence>
<dbReference type="AlphaFoldDB" id="A0A1R3K3H9"/>
<evidence type="ECO:0000313" key="2">
    <source>
        <dbReference type="EMBL" id="OMP01645.1"/>
    </source>
</evidence>
<accession>A0A1R3K3H9</accession>
<dbReference type="Gramene" id="OMP01645">
    <property type="protein sequence ID" value="OMP01645"/>
    <property type="gene ID" value="CCACVL1_03043"/>
</dbReference>
<dbReference type="EMBL" id="AWWV01006378">
    <property type="protein sequence ID" value="OMP01645.1"/>
    <property type="molecule type" value="Genomic_DNA"/>
</dbReference>
<proteinExistence type="predicted"/>
<name>A0A1R3K3H9_COCAP</name>
<evidence type="ECO:0000256" key="1">
    <source>
        <dbReference type="SAM" id="MobiDB-lite"/>
    </source>
</evidence>
<feature type="region of interest" description="Disordered" evidence="1">
    <location>
        <begin position="1"/>
        <end position="23"/>
    </location>
</feature>
<protein>
    <submittedName>
        <fullName evidence="2">Uncharacterized protein</fullName>
    </submittedName>
</protein>
<keyword evidence="3" id="KW-1185">Reference proteome</keyword>